<evidence type="ECO:0000313" key="2">
    <source>
        <dbReference type="EMBL" id="KAG8450494.1"/>
    </source>
</evidence>
<keyword evidence="3" id="KW-1185">Reference proteome</keyword>
<sequence length="90" mass="10351">MAEERERSGWQHRLCEAGVPAGSRRRSWYVVWHLFLSKFKFLRELVCDSGSLQGENESTESSSGMDSPPTPQRQRPTSTRQRRIPAEEAT</sequence>
<dbReference type="PANTHER" id="PTHR36877:SF1">
    <property type="entry name" value="SMALL INTEGRAL MEMBRANE PROTEIN 13"/>
    <property type="match status" value="1"/>
</dbReference>
<reference evidence="2" key="1">
    <citation type="thesis" date="2020" institute="ProQuest LLC" country="789 East Eisenhower Parkway, Ann Arbor, MI, USA">
        <title>Comparative Genomics and Chromosome Evolution.</title>
        <authorList>
            <person name="Mudd A.B."/>
        </authorList>
    </citation>
    <scope>NUCLEOTIDE SEQUENCE</scope>
    <source>
        <strain evidence="2">Female2</strain>
        <tissue evidence="2">Blood</tissue>
    </source>
</reference>
<organism evidence="2 3">
    <name type="scientific">Hymenochirus boettgeri</name>
    <name type="common">Congo dwarf clawed frog</name>
    <dbReference type="NCBI Taxonomy" id="247094"/>
    <lineage>
        <taxon>Eukaryota</taxon>
        <taxon>Metazoa</taxon>
        <taxon>Chordata</taxon>
        <taxon>Craniata</taxon>
        <taxon>Vertebrata</taxon>
        <taxon>Euteleostomi</taxon>
        <taxon>Amphibia</taxon>
        <taxon>Batrachia</taxon>
        <taxon>Anura</taxon>
        <taxon>Pipoidea</taxon>
        <taxon>Pipidae</taxon>
        <taxon>Pipinae</taxon>
        <taxon>Hymenochirus</taxon>
    </lineage>
</organism>
<evidence type="ECO:0000256" key="1">
    <source>
        <dbReference type="SAM" id="MobiDB-lite"/>
    </source>
</evidence>
<feature type="compositionally biased region" description="Basic and acidic residues" evidence="1">
    <location>
        <begin position="1"/>
        <end position="15"/>
    </location>
</feature>
<dbReference type="InterPro" id="IPR031851">
    <property type="entry name" value="DUF4750"/>
</dbReference>
<proteinExistence type="predicted"/>
<feature type="compositionally biased region" description="Polar residues" evidence="1">
    <location>
        <begin position="52"/>
        <end position="65"/>
    </location>
</feature>
<protein>
    <submittedName>
        <fullName evidence="2">Uncharacterized protein</fullName>
    </submittedName>
</protein>
<gene>
    <name evidence="2" type="ORF">GDO86_002959</name>
</gene>
<dbReference type="PANTHER" id="PTHR36877">
    <property type="entry name" value="SMALL INTEGRAL MEMBRANE PROTEIN 13"/>
    <property type="match status" value="1"/>
</dbReference>
<dbReference type="EMBL" id="JAACNH010000002">
    <property type="protein sequence ID" value="KAG8450494.1"/>
    <property type="molecule type" value="Genomic_DNA"/>
</dbReference>
<dbReference type="OrthoDB" id="25586at2759"/>
<feature type="region of interest" description="Disordered" evidence="1">
    <location>
        <begin position="52"/>
        <end position="90"/>
    </location>
</feature>
<comment type="caution">
    <text evidence="2">The sequence shown here is derived from an EMBL/GenBank/DDBJ whole genome shotgun (WGS) entry which is preliminary data.</text>
</comment>
<dbReference type="Pfam" id="PF15938">
    <property type="entry name" value="DUF4750"/>
    <property type="match status" value="1"/>
</dbReference>
<dbReference type="AlphaFoldDB" id="A0A8T2K3X7"/>
<evidence type="ECO:0000313" key="3">
    <source>
        <dbReference type="Proteomes" id="UP000812440"/>
    </source>
</evidence>
<name>A0A8T2K3X7_9PIPI</name>
<dbReference type="Proteomes" id="UP000812440">
    <property type="component" value="Chromosome 2"/>
</dbReference>
<feature type="region of interest" description="Disordered" evidence="1">
    <location>
        <begin position="1"/>
        <end position="22"/>
    </location>
</feature>
<accession>A0A8T2K3X7</accession>